<feature type="domain" description="Methyltransferase type 11" evidence="7">
    <location>
        <begin position="128"/>
        <end position="220"/>
    </location>
</feature>
<dbReference type="CDD" id="cd02440">
    <property type="entry name" value="AdoMet_MTases"/>
    <property type="match status" value="1"/>
</dbReference>
<dbReference type="GO" id="GO:0008757">
    <property type="term" value="F:S-adenosylmethionine-dependent methyltransferase activity"/>
    <property type="evidence" value="ECO:0007669"/>
    <property type="project" value="InterPro"/>
</dbReference>
<dbReference type="WBParaSite" id="PgR022X_g047_t01">
    <property type="protein sequence ID" value="PgR022X_g047_t01"/>
    <property type="gene ID" value="PgR022X_g047"/>
</dbReference>
<reference evidence="9" key="1">
    <citation type="submission" date="2022-11" db="UniProtKB">
        <authorList>
            <consortium name="WormBaseParasite"/>
        </authorList>
    </citation>
    <scope>IDENTIFICATION</scope>
</reference>
<keyword evidence="1" id="KW-0489">Methyltransferase</keyword>
<organism evidence="8 9">
    <name type="scientific">Parascaris univalens</name>
    <name type="common">Nematode worm</name>
    <dbReference type="NCBI Taxonomy" id="6257"/>
    <lineage>
        <taxon>Eukaryota</taxon>
        <taxon>Metazoa</taxon>
        <taxon>Ecdysozoa</taxon>
        <taxon>Nematoda</taxon>
        <taxon>Chromadorea</taxon>
        <taxon>Rhabditida</taxon>
        <taxon>Spirurina</taxon>
        <taxon>Ascaridomorpha</taxon>
        <taxon>Ascaridoidea</taxon>
        <taxon>Ascarididae</taxon>
        <taxon>Parascaris</taxon>
    </lineage>
</organism>
<protein>
    <recommendedName>
        <fullName evidence="3">Arginine-hydroxylase NDUFAF5, mitochondrial</fullName>
    </recommendedName>
    <alternativeName>
        <fullName evidence="4">NADH dehydrogenase [ubiquinone] 1 alpha subcomplex assembly factor 5</fullName>
    </alternativeName>
    <alternativeName>
        <fullName evidence="5">Putative methyltransferase NDUFAF5</fullName>
    </alternativeName>
</protein>
<evidence type="ECO:0000256" key="5">
    <source>
        <dbReference type="ARBA" id="ARBA00042549"/>
    </source>
</evidence>
<dbReference type="InterPro" id="IPR013216">
    <property type="entry name" value="Methyltransf_11"/>
</dbReference>
<dbReference type="Gene3D" id="3.40.50.150">
    <property type="entry name" value="Vaccinia Virus protein VP39"/>
    <property type="match status" value="1"/>
</dbReference>
<dbReference type="InterPro" id="IPR029063">
    <property type="entry name" value="SAM-dependent_MTases_sf"/>
</dbReference>
<keyword evidence="8" id="KW-1185">Reference proteome</keyword>
<dbReference type="Proteomes" id="UP000887569">
    <property type="component" value="Unplaced"/>
</dbReference>
<keyword evidence="2" id="KW-0808">Transferase</keyword>
<dbReference type="Pfam" id="PF08241">
    <property type="entry name" value="Methyltransf_11"/>
    <property type="match status" value="1"/>
</dbReference>
<dbReference type="AlphaFoldDB" id="A0A915B203"/>
<dbReference type="SUPFAM" id="SSF53335">
    <property type="entry name" value="S-adenosyl-L-methionine-dependent methyltransferases"/>
    <property type="match status" value="1"/>
</dbReference>
<evidence type="ECO:0000313" key="8">
    <source>
        <dbReference type="Proteomes" id="UP000887569"/>
    </source>
</evidence>
<evidence type="ECO:0000313" key="9">
    <source>
        <dbReference type="WBParaSite" id="PgR022X_g047_t01"/>
    </source>
</evidence>
<evidence type="ECO:0000256" key="4">
    <source>
        <dbReference type="ARBA" id="ARBA00041833"/>
    </source>
</evidence>
<evidence type="ECO:0000259" key="7">
    <source>
        <dbReference type="Pfam" id="PF08241"/>
    </source>
</evidence>
<dbReference type="GO" id="GO:0032259">
    <property type="term" value="P:methylation"/>
    <property type="evidence" value="ECO:0007669"/>
    <property type="project" value="UniProtKB-KW"/>
</dbReference>
<dbReference type="GO" id="GO:0032981">
    <property type="term" value="P:mitochondrial respiratory chain complex I assembly"/>
    <property type="evidence" value="ECO:0007669"/>
    <property type="project" value="TreeGrafter"/>
</dbReference>
<evidence type="ECO:0000256" key="3">
    <source>
        <dbReference type="ARBA" id="ARBA00040937"/>
    </source>
</evidence>
<evidence type="ECO:0000256" key="1">
    <source>
        <dbReference type="ARBA" id="ARBA00022603"/>
    </source>
</evidence>
<evidence type="ECO:0000256" key="6">
    <source>
        <dbReference type="SAM" id="MobiDB-lite"/>
    </source>
</evidence>
<dbReference type="PANTHER" id="PTHR13090">
    <property type="entry name" value="ARGININE-HYDROXYLASE NDUFAF5, MITOCHONDRIAL"/>
    <property type="match status" value="1"/>
</dbReference>
<dbReference type="InterPro" id="IPR050602">
    <property type="entry name" value="Malonyl-ACP_OMT"/>
</dbReference>
<proteinExistence type="predicted"/>
<feature type="region of interest" description="Disordered" evidence="6">
    <location>
        <begin position="353"/>
        <end position="382"/>
    </location>
</feature>
<name>A0A915B203_PARUN</name>
<sequence length="382" mass="43339">MRSQRFHGQVLETRMLGVRRFGGRWLLRCPFEKHYLSHETVSLSFASNCGSLRWTDVSRHQCLLDPRRRQSTIPEYIMVFDRETKRRQRNWASTSEHYDVCQYLKDEIGYRVADKIFDLTKYNEVCIDLGCGGGHIAPNIIKENVGVLIQCDMSEGLVRRSRSASDSEVPTLRIIADEELAPFRDQCADLIVSSLSAHWINKLPQWFARCYSILRPDSAMIGAVLAGETLHELRVSLQLAESERLGGIGAHISPFIKPQDIGGLMHRAGFDMITLDTDEIEVGYPNMFALLYDLQCMSESNATNNRSPHLRREVLIAADSIYRAMFGRENGAYPATFQVISFIGWRPGPLMPKPAKRGSQNVSFKDLSKIIEGKQPLPTSEK</sequence>
<dbReference type="GO" id="GO:0005739">
    <property type="term" value="C:mitochondrion"/>
    <property type="evidence" value="ECO:0007669"/>
    <property type="project" value="TreeGrafter"/>
</dbReference>
<accession>A0A915B203</accession>
<evidence type="ECO:0000256" key="2">
    <source>
        <dbReference type="ARBA" id="ARBA00022679"/>
    </source>
</evidence>
<dbReference type="PANTHER" id="PTHR13090:SF1">
    <property type="entry name" value="ARGININE-HYDROXYLASE NDUFAF5, MITOCHONDRIAL"/>
    <property type="match status" value="1"/>
</dbReference>